<dbReference type="EMBL" id="JAWDIP010000004">
    <property type="protein sequence ID" value="MDY0396035.1"/>
    <property type="molecule type" value="Genomic_DNA"/>
</dbReference>
<dbReference type="Gene3D" id="3.30.70.100">
    <property type="match status" value="1"/>
</dbReference>
<accession>A0ABU5C9L5</accession>
<dbReference type="Proteomes" id="UP001281447">
    <property type="component" value="Unassembled WGS sequence"/>
</dbReference>
<proteinExistence type="predicted"/>
<reference evidence="2 3" key="1">
    <citation type="submission" date="2023-10" db="EMBL/GenBank/DDBJ databases">
        <title>Virgibacillus halophilus 5B73C genome.</title>
        <authorList>
            <person name="Miliotis G."/>
            <person name="Sengupta P."/>
            <person name="Hameed A."/>
            <person name="Chuvochina M."/>
            <person name="Mcdonagh F."/>
            <person name="Simpson A.C."/>
            <person name="Singh N.K."/>
            <person name="Rekha P.D."/>
            <person name="Raman K."/>
            <person name="Hugenholtz P."/>
            <person name="Venkateswaran K."/>
        </authorList>
    </citation>
    <scope>NUCLEOTIDE SEQUENCE [LARGE SCALE GENOMIC DNA]</scope>
    <source>
        <strain evidence="2 3">5B73C</strain>
    </source>
</reference>
<keyword evidence="2" id="KW-0503">Monooxygenase</keyword>
<dbReference type="InterPro" id="IPR007138">
    <property type="entry name" value="ABM_dom"/>
</dbReference>
<dbReference type="PROSITE" id="PS51725">
    <property type="entry name" value="ABM"/>
    <property type="match status" value="1"/>
</dbReference>
<dbReference type="InterPro" id="IPR011008">
    <property type="entry name" value="Dimeric_a/b-barrel"/>
</dbReference>
<evidence type="ECO:0000313" key="2">
    <source>
        <dbReference type="EMBL" id="MDY0396035.1"/>
    </source>
</evidence>
<dbReference type="PANTHER" id="PTHR34474:SF2">
    <property type="entry name" value="SIGNAL TRANSDUCTION PROTEIN TRAP"/>
    <property type="match status" value="1"/>
</dbReference>
<dbReference type="SUPFAM" id="SSF54909">
    <property type="entry name" value="Dimeric alpha+beta barrel"/>
    <property type="match status" value="1"/>
</dbReference>
<keyword evidence="3" id="KW-1185">Reference proteome</keyword>
<dbReference type="PANTHER" id="PTHR34474">
    <property type="entry name" value="SIGNAL TRANSDUCTION PROTEIN TRAP"/>
    <property type="match status" value="1"/>
</dbReference>
<dbReference type="Pfam" id="PF03992">
    <property type="entry name" value="ABM"/>
    <property type="match status" value="1"/>
</dbReference>
<sequence>MKAFMTTGSYELLKKIAEKHRNLQFIYMQGTGGTLAYYEDEGNSVFSSGRDFEILLTKGEIKKEGFVAMNNIPVMEEGQPVFEEQFRQRQENIESAAGFQAFRLLKPCSGHTYIVLTQWNSAKDFEDWKASPQFKAAHDKQIIKKTRLFC</sequence>
<organism evidence="2 3">
    <name type="scientific">Tigheibacillus halophilus</name>
    <dbReference type="NCBI Taxonomy" id="361280"/>
    <lineage>
        <taxon>Bacteria</taxon>
        <taxon>Bacillati</taxon>
        <taxon>Bacillota</taxon>
        <taxon>Bacilli</taxon>
        <taxon>Bacillales</taxon>
        <taxon>Bacillaceae</taxon>
        <taxon>Tigheibacillus</taxon>
    </lineage>
</organism>
<keyword evidence="2" id="KW-0560">Oxidoreductase</keyword>
<dbReference type="GO" id="GO:0004497">
    <property type="term" value="F:monooxygenase activity"/>
    <property type="evidence" value="ECO:0007669"/>
    <property type="project" value="UniProtKB-KW"/>
</dbReference>
<gene>
    <name evidence="2" type="ORF">RWE15_18755</name>
</gene>
<evidence type="ECO:0000259" key="1">
    <source>
        <dbReference type="PROSITE" id="PS51725"/>
    </source>
</evidence>
<comment type="caution">
    <text evidence="2">The sequence shown here is derived from an EMBL/GenBank/DDBJ whole genome shotgun (WGS) entry which is preliminary data.</text>
</comment>
<protein>
    <submittedName>
        <fullName evidence="2">Antibiotic biosynthesis monooxygenase</fullName>
        <ecNumber evidence="2">1.14.-.-</ecNumber>
    </submittedName>
</protein>
<feature type="domain" description="ABM" evidence="1">
    <location>
        <begin position="66"/>
        <end position="150"/>
    </location>
</feature>
<dbReference type="InterPro" id="IPR050404">
    <property type="entry name" value="Heme-degrading_MO"/>
</dbReference>
<evidence type="ECO:0000313" key="3">
    <source>
        <dbReference type="Proteomes" id="UP001281447"/>
    </source>
</evidence>
<dbReference type="EC" id="1.14.-.-" evidence="2"/>
<name>A0ABU5C9L5_9BACI</name>